<proteinExistence type="predicted"/>
<evidence type="ECO:0000313" key="2">
    <source>
        <dbReference type="Proteomes" id="UP000197361"/>
    </source>
</evidence>
<protein>
    <submittedName>
        <fullName evidence="1">Uncharacterized protein</fullName>
    </submittedName>
</protein>
<accession>A0A246JPD5</accession>
<dbReference type="Proteomes" id="UP000197361">
    <property type="component" value="Unassembled WGS sequence"/>
</dbReference>
<comment type="caution">
    <text evidence="1">The sequence shown here is derived from an EMBL/GenBank/DDBJ whole genome shotgun (WGS) entry which is preliminary data.</text>
</comment>
<dbReference type="AlphaFoldDB" id="A0A246JPD5"/>
<reference evidence="1 2" key="1">
    <citation type="journal article" date="2010" name="Int. J. Syst. Evol. Microbiol.">
        <title>Sphingopyxis bauzanensis sp. nov., a psychrophilic bacterium isolated from soil.</title>
        <authorList>
            <person name="Zhang D.C."/>
            <person name="Liu H.C."/>
            <person name="Xin Y.H."/>
            <person name="Zhou Y.G."/>
            <person name="Schinner F."/>
            <person name="Margesin R."/>
        </authorList>
    </citation>
    <scope>NUCLEOTIDE SEQUENCE [LARGE SCALE GENOMIC DNA]</scope>
    <source>
        <strain evidence="1 2">DSM 22271</strain>
    </source>
</reference>
<dbReference type="EMBL" id="NISK01000004">
    <property type="protein sequence ID" value="OWQ94672.1"/>
    <property type="molecule type" value="Genomic_DNA"/>
</dbReference>
<keyword evidence="2" id="KW-1185">Reference proteome</keyword>
<evidence type="ECO:0000313" key="1">
    <source>
        <dbReference type="EMBL" id="OWQ94672.1"/>
    </source>
</evidence>
<organism evidence="1 2">
    <name type="scientific">Sphingopyxis bauzanensis</name>
    <dbReference type="NCBI Taxonomy" id="651663"/>
    <lineage>
        <taxon>Bacteria</taxon>
        <taxon>Pseudomonadati</taxon>
        <taxon>Pseudomonadota</taxon>
        <taxon>Alphaproteobacteria</taxon>
        <taxon>Sphingomonadales</taxon>
        <taxon>Sphingomonadaceae</taxon>
        <taxon>Sphingopyxis</taxon>
    </lineage>
</organism>
<sequence length="62" mass="6521">MIQVTNRIGATLAAAMRAASDQWLSIGVGADAWMFVTLASAAQGQRFATYHGREPASKAPIS</sequence>
<name>A0A246JPD5_9SPHN</name>
<gene>
    <name evidence="1" type="ORF">CDQ92_16505</name>
</gene>